<dbReference type="InterPro" id="IPR051541">
    <property type="entry name" value="PTS_SugarTrans_NitroReg"/>
</dbReference>
<evidence type="ECO:0000256" key="3">
    <source>
        <dbReference type="ARBA" id="ARBA00022553"/>
    </source>
</evidence>
<evidence type="ECO:0000256" key="2">
    <source>
        <dbReference type="ARBA" id="ARBA00022448"/>
    </source>
</evidence>
<evidence type="ECO:0000256" key="4">
    <source>
        <dbReference type="ARBA" id="ARBA00022597"/>
    </source>
</evidence>
<evidence type="ECO:0000256" key="1">
    <source>
        <dbReference type="ARBA" id="ARBA00004496"/>
    </source>
</evidence>
<dbReference type="NCBIfam" id="TIGR00848">
    <property type="entry name" value="fruA"/>
    <property type="match status" value="1"/>
</dbReference>
<keyword evidence="9" id="KW-1185">Reference proteome</keyword>
<feature type="domain" description="PTS EIIA type-2" evidence="7">
    <location>
        <begin position="1"/>
        <end position="143"/>
    </location>
</feature>
<reference evidence="8 9" key="1">
    <citation type="journal article" date="2015" name="Genome Announc.">
        <title>Expanding the biotechnology potential of lactobacilli through comparative genomics of 213 strains and associated genera.</title>
        <authorList>
            <person name="Sun Z."/>
            <person name="Harris H.M."/>
            <person name="McCann A."/>
            <person name="Guo C."/>
            <person name="Argimon S."/>
            <person name="Zhang W."/>
            <person name="Yang X."/>
            <person name="Jeffery I.B."/>
            <person name="Cooney J.C."/>
            <person name="Kagawa T.F."/>
            <person name="Liu W."/>
            <person name="Song Y."/>
            <person name="Salvetti E."/>
            <person name="Wrobel A."/>
            <person name="Rasinkangas P."/>
            <person name="Parkhill J."/>
            <person name="Rea M.C."/>
            <person name="O'Sullivan O."/>
            <person name="Ritari J."/>
            <person name="Douillard F.P."/>
            <person name="Paul Ross R."/>
            <person name="Yang R."/>
            <person name="Briner A.E."/>
            <person name="Felis G.E."/>
            <person name="de Vos W.M."/>
            <person name="Barrangou R."/>
            <person name="Klaenhammer T.R."/>
            <person name="Caufield P.W."/>
            <person name="Cui Y."/>
            <person name="Zhang H."/>
            <person name="O'Toole P.W."/>
        </authorList>
    </citation>
    <scope>NUCLEOTIDE SEQUENCE [LARGE SCALE GENOMIC DNA]</scope>
    <source>
        <strain evidence="8 9">DSM 16230</strain>
    </source>
</reference>
<dbReference type="PROSITE" id="PS00372">
    <property type="entry name" value="PTS_EIIA_TYPE_2_HIS"/>
    <property type="match status" value="1"/>
</dbReference>
<comment type="subcellular location">
    <subcellularLocation>
        <location evidence="1">Cytoplasm</location>
    </subcellularLocation>
</comment>
<dbReference type="GO" id="GO:0008982">
    <property type="term" value="F:protein-N(PI)-phosphohistidine-sugar phosphotransferase activity"/>
    <property type="evidence" value="ECO:0007669"/>
    <property type="project" value="InterPro"/>
</dbReference>
<name>A0A0R1UUL4_9LACO</name>
<keyword evidence="3" id="KW-0597">Phosphoprotein</keyword>
<comment type="caution">
    <text evidence="8">The sequence shown here is derived from an EMBL/GenBank/DDBJ whole genome shotgun (WGS) entry which is preliminary data.</text>
</comment>
<dbReference type="SUPFAM" id="SSF55804">
    <property type="entry name" value="Phoshotransferase/anion transport protein"/>
    <property type="match status" value="1"/>
</dbReference>
<evidence type="ECO:0000313" key="8">
    <source>
        <dbReference type="EMBL" id="KRL96849.1"/>
    </source>
</evidence>
<dbReference type="Gene3D" id="3.40.930.10">
    <property type="entry name" value="Mannitol-specific EII, Chain A"/>
    <property type="match status" value="1"/>
</dbReference>
<dbReference type="InterPro" id="IPR002178">
    <property type="entry name" value="PTS_EIIA_type-2_dom"/>
</dbReference>
<dbReference type="GO" id="GO:0009401">
    <property type="term" value="P:phosphoenolpyruvate-dependent sugar phosphotransferase system"/>
    <property type="evidence" value="ECO:0007669"/>
    <property type="project" value="UniProtKB-KW"/>
</dbReference>
<dbReference type="CDD" id="cd00211">
    <property type="entry name" value="PTS_IIA_fru"/>
    <property type="match status" value="1"/>
</dbReference>
<dbReference type="STRING" id="1423801.FD50_GL002134"/>
<dbReference type="PROSITE" id="PS51094">
    <property type="entry name" value="PTS_EIIA_TYPE_2"/>
    <property type="match status" value="1"/>
</dbReference>
<protein>
    <submittedName>
        <fullName evidence="8">PTS system, fructose-specific IIA component</fullName>
    </submittedName>
</protein>
<accession>A0A0R1UUL4</accession>
<dbReference type="GO" id="GO:0016020">
    <property type="term" value="C:membrane"/>
    <property type="evidence" value="ECO:0007669"/>
    <property type="project" value="InterPro"/>
</dbReference>
<dbReference type="InterPro" id="IPR016152">
    <property type="entry name" value="PTrfase/Anion_transptr"/>
</dbReference>
<dbReference type="GO" id="GO:0005737">
    <property type="term" value="C:cytoplasm"/>
    <property type="evidence" value="ECO:0007669"/>
    <property type="project" value="UniProtKB-SubCell"/>
</dbReference>
<keyword evidence="4" id="KW-0762">Sugar transport</keyword>
<keyword evidence="6" id="KW-0598">Phosphotransferase system</keyword>
<evidence type="ECO:0000256" key="5">
    <source>
        <dbReference type="ARBA" id="ARBA00022679"/>
    </source>
</evidence>
<dbReference type="PANTHER" id="PTHR47738">
    <property type="entry name" value="PTS SYSTEM FRUCTOSE-LIKE EIIA COMPONENT-RELATED"/>
    <property type="match status" value="1"/>
</dbReference>
<evidence type="ECO:0000256" key="6">
    <source>
        <dbReference type="ARBA" id="ARBA00022683"/>
    </source>
</evidence>
<evidence type="ECO:0000313" key="9">
    <source>
        <dbReference type="Proteomes" id="UP000051166"/>
    </source>
</evidence>
<dbReference type="Pfam" id="PF00359">
    <property type="entry name" value="PTS_EIIA_2"/>
    <property type="match status" value="1"/>
</dbReference>
<sequence>MDPLLVRLNLNVSSREEVIEELAALYYEKGIVTNKQKYIAAVNQRESDGTTGIGDGIAIPHGKSSVVSKAAVAVASTANPIDWNALDDKPVKYIFLLAVPEKSDNTHLELLSELAGTLMDDDVREKLKKVTNVLDLEKIFESEVK</sequence>
<dbReference type="AlphaFoldDB" id="A0A0R1UUL4"/>
<keyword evidence="5" id="KW-0808">Transferase</keyword>
<evidence type="ECO:0000259" key="7">
    <source>
        <dbReference type="PROSITE" id="PS51094"/>
    </source>
</evidence>
<dbReference type="PANTHER" id="PTHR47738:SF2">
    <property type="entry name" value="PTS SYSTEM FRUCTOSE-LIKE EIIA COMPONENT"/>
    <property type="match status" value="1"/>
</dbReference>
<dbReference type="PATRIC" id="fig|1423801.4.peg.2181"/>
<dbReference type="Proteomes" id="UP000051166">
    <property type="component" value="Unassembled WGS sequence"/>
</dbReference>
<gene>
    <name evidence="8" type="ORF">FD50_GL002134</name>
</gene>
<organism evidence="8 9">
    <name type="scientific">Liquorilactobacillus satsumensis DSM 16230 = JCM 12392</name>
    <dbReference type="NCBI Taxonomy" id="1423801"/>
    <lineage>
        <taxon>Bacteria</taxon>
        <taxon>Bacillati</taxon>
        <taxon>Bacillota</taxon>
        <taxon>Bacilli</taxon>
        <taxon>Lactobacillales</taxon>
        <taxon>Lactobacillaceae</taxon>
        <taxon>Liquorilactobacillus</taxon>
    </lineage>
</organism>
<dbReference type="InterPro" id="IPR004715">
    <property type="entry name" value="PTS_IIA_fruc"/>
</dbReference>
<dbReference type="EMBL" id="AZFQ01000055">
    <property type="protein sequence ID" value="KRL96849.1"/>
    <property type="molecule type" value="Genomic_DNA"/>
</dbReference>
<proteinExistence type="predicted"/>
<keyword evidence="2" id="KW-0813">Transport</keyword>
<dbReference type="FunFam" id="3.40.930.10:FF:000009">
    <property type="entry name" value="PTS system, fructose specific IIABC component"/>
    <property type="match status" value="1"/>
</dbReference>